<protein>
    <submittedName>
        <fullName evidence="1">Uncharacterized protein</fullName>
    </submittedName>
</protein>
<comment type="caution">
    <text evidence="1">The sequence shown here is derived from an EMBL/GenBank/DDBJ whole genome shotgun (WGS) entry which is preliminary data.</text>
</comment>
<evidence type="ECO:0000313" key="1">
    <source>
        <dbReference type="EMBL" id="MPN55536.1"/>
    </source>
</evidence>
<proteinExistence type="predicted"/>
<dbReference type="EMBL" id="VSSQ01124924">
    <property type="protein sequence ID" value="MPN55536.1"/>
    <property type="molecule type" value="Genomic_DNA"/>
</dbReference>
<name>A0A645IWH1_9ZZZZ</name>
<gene>
    <name evidence="1" type="ORF">SDC9_203220</name>
</gene>
<reference evidence="1" key="1">
    <citation type="submission" date="2019-08" db="EMBL/GenBank/DDBJ databases">
        <authorList>
            <person name="Kucharzyk K."/>
            <person name="Murdoch R.W."/>
            <person name="Higgins S."/>
            <person name="Loffler F."/>
        </authorList>
    </citation>
    <scope>NUCLEOTIDE SEQUENCE</scope>
</reference>
<sequence length="45" mass="4717">MKDNGGYINSTTHSTVEVDGKCSDGNTTTTSNYSGVQVTITTVCE</sequence>
<accession>A0A645IWH1</accession>
<dbReference type="AlphaFoldDB" id="A0A645IWH1"/>
<organism evidence="1">
    <name type="scientific">bioreactor metagenome</name>
    <dbReference type="NCBI Taxonomy" id="1076179"/>
    <lineage>
        <taxon>unclassified sequences</taxon>
        <taxon>metagenomes</taxon>
        <taxon>ecological metagenomes</taxon>
    </lineage>
</organism>